<reference evidence="2" key="1">
    <citation type="submission" date="2021-08" db="EMBL/GenBank/DDBJ databases">
        <title>Genome of a novel bacterium of the phylum Verrucomicrobia, Oleiharenicola sp. KSB-15.</title>
        <authorList>
            <person name="Chung J.-H."/>
            <person name="Ahn J.-H."/>
            <person name="Yoon Y."/>
            <person name="Kim D.-Y."/>
            <person name="An S.-H."/>
            <person name="Park I."/>
            <person name="Yeon J."/>
        </authorList>
    </citation>
    <scope>NUCLEOTIDE SEQUENCE</scope>
    <source>
        <strain evidence="2">KSB-15</strain>
    </source>
</reference>
<dbReference type="AlphaFoldDB" id="A0A8F9TS22"/>
<dbReference type="Proteomes" id="UP000825051">
    <property type="component" value="Chromosome"/>
</dbReference>
<dbReference type="SUPFAM" id="SSF54593">
    <property type="entry name" value="Glyoxalase/Bleomycin resistance protein/Dihydroxybiphenyl dioxygenase"/>
    <property type="match status" value="1"/>
</dbReference>
<organism evidence="2 3">
    <name type="scientific">Horticoccus luteus</name>
    <dbReference type="NCBI Taxonomy" id="2862869"/>
    <lineage>
        <taxon>Bacteria</taxon>
        <taxon>Pseudomonadati</taxon>
        <taxon>Verrucomicrobiota</taxon>
        <taxon>Opitutia</taxon>
        <taxon>Opitutales</taxon>
        <taxon>Opitutaceae</taxon>
        <taxon>Horticoccus</taxon>
    </lineage>
</organism>
<gene>
    <name evidence="2" type="ORF">K0B96_12710</name>
</gene>
<evidence type="ECO:0000259" key="1">
    <source>
        <dbReference type="PROSITE" id="PS51819"/>
    </source>
</evidence>
<dbReference type="Gene3D" id="3.10.180.10">
    <property type="entry name" value="2,3-Dihydroxybiphenyl 1,2-Dioxygenase, domain 1"/>
    <property type="match status" value="1"/>
</dbReference>
<accession>A0A8F9TS22</accession>
<dbReference type="KEGG" id="ole:K0B96_12710"/>
<evidence type="ECO:0000313" key="2">
    <source>
        <dbReference type="EMBL" id="QYM78164.1"/>
    </source>
</evidence>
<feature type="domain" description="VOC" evidence="1">
    <location>
        <begin position="7"/>
        <end position="121"/>
    </location>
</feature>
<name>A0A8F9TS22_9BACT</name>
<dbReference type="Pfam" id="PF00903">
    <property type="entry name" value="Glyoxalase"/>
    <property type="match status" value="1"/>
</dbReference>
<dbReference type="InterPro" id="IPR029068">
    <property type="entry name" value="Glyas_Bleomycin-R_OHBP_Dase"/>
</dbReference>
<sequence>MTPRFSGLPFFVYPVSDMPRARAFYRGVLGLTESANWGDKWVEFEVGSPDGPALAISTEIGGAIPGSTAAAAALEAIDFDAAIAHLRAQNISIIFGPADSGVCHFARFTDPDGNHLVLHRHHPPAAS</sequence>
<dbReference type="PROSITE" id="PS51819">
    <property type="entry name" value="VOC"/>
    <property type="match status" value="1"/>
</dbReference>
<keyword evidence="3" id="KW-1185">Reference proteome</keyword>
<protein>
    <submittedName>
        <fullName evidence="2">VOC family protein</fullName>
    </submittedName>
</protein>
<dbReference type="RefSeq" id="WP_220161268.1">
    <property type="nucleotide sequence ID" value="NZ_CP080507.1"/>
</dbReference>
<evidence type="ECO:0000313" key="3">
    <source>
        <dbReference type="Proteomes" id="UP000825051"/>
    </source>
</evidence>
<dbReference type="InterPro" id="IPR004360">
    <property type="entry name" value="Glyas_Fos-R_dOase_dom"/>
</dbReference>
<dbReference type="EMBL" id="CP080507">
    <property type="protein sequence ID" value="QYM78164.1"/>
    <property type="molecule type" value="Genomic_DNA"/>
</dbReference>
<proteinExistence type="predicted"/>
<dbReference type="InterPro" id="IPR037523">
    <property type="entry name" value="VOC_core"/>
</dbReference>